<reference evidence="2" key="1">
    <citation type="journal article" date="2015" name="MBio">
        <title>Genome-resolved metagenomic analysis reveals roles for candidate phyla and other microbial community members in biogeochemical transformations in oil reservoirs.</title>
        <authorList>
            <person name="Hu P."/>
            <person name="Tom L."/>
            <person name="Singh A."/>
            <person name="Thomas B.C."/>
            <person name="Baker B.J."/>
            <person name="Piceno Y.M."/>
            <person name="Andersen G.L."/>
            <person name="Banfield J.F."/>
        </authorList>
    </citation>
    <scope>NUCLEOTIDE SEQUENCE [LARGE SCALE GENOMIC DNA]</scope>
    <source>
        <strain evidence="2">56_747</strain>
    </source>
</reference>
<comment type="caution">
    <text evidence="1">The sequence shown here is derived from an EMBL/GenBank/DDBJ whole genome shotgun (WGS) entry which is preliminary data.</text>
</comment>
<evidence type="ECO:0000313" key="2">
    <source>
        <dbReference type="EMBL" id="KUK94464.1"/>
    </source>
</evidence>
<dbReference type="InterPro" id="IPR001646">
    <property type="entry name" value="5peptide_repeat"/>
</dbReference>
<evidence type="ECO:0000313" key="3">
    <source>
        <dbReference type="Proteomes" id="UP000053961"/>
    </source>
</evidence>
<proteinExistence type="predicted"/>
<organism evidence="1 4">
    <name type="scientific">Methanothrix harundinacea</name>
    <dbReference type="NCBI Taxonomy" id="301375"/>
    <lineage>
        <taxon>Archaea</taxon>
        <taxon>Methanobacteriati</taxon>
        <taxon>Methanobacteriota</taxon>
        <taxon>Stenosarchaea group</taxon>
        <taxon>Methanomicrobia</taxon>
        <taxon>Methanotrichales</taxon>
        <taxon>Methanotrichaceae</taxon>
        <taxon>Methanothrix</taxon>
    </lineage>
</organism>
<dbReference type="EMBL" id="LGFT01000023">
    <property type="protein sequence ID" value="KUK44492.1"/>
    <property type="molecule type" value="Genomic_DNA"/>
</dbReference>
<dbReference type="AlphaFoldDB" id="A0A101FUD0"/>
<evidence type="ECO:0000313" key="1">
    <source>
        <dbReference type="EMBL" id="KUK44492.1"/>
    </source>
</evidence>
<name>A0A101FUD0_9EURY</name>
<dbReference type="EMBL" id="LGHB01000050">
    <property type="protein sequence ID" value="KUK94464.1"/>
    <property type="molecule type" value="Genomic_DNA"/>
</dbReference>
<evidence type="ECO:0000313" key="4">
    <source>
        <dbReference type="Proteomes" id="UP000057043"/>
    </source>
</evidence>
<dbReference type="Proteomes" id="UP000053961">
    <property type="component" value="Unassembled WGS sequence"/>
</dbReference>
<protein>
    <submittedName>
        <fullName evidence="1">Putative membrane protein, ion channel family</fullName>
    </submittedName>
</protein>
<dbReference type="PATRIC" id="fig|301375.6.peg.2385"/>
<gene>
    <name evidence="1" type="ORF">XD72_1100</name>
    <name evidence="2" type="ORF">XE07_2135</name>
</gene>
<reference evidence="3 4" key="2">
    <citation type="journal article" date="2015" name="MBio">
        <title>Genome-Resolved Metagenomic Analysis Reveals Roles for Candidate Phyla and Other Microbial Community Members in Biogeochemical Transformations in Oil Reservoirs.</title>
        <authorList>
            <person name="Hu P."/>
            <person name="Tom L."/>
            <person name="Singh A."/>
            <person name="Thomas B.C."/>
            <person name="Baker B.J."/>
            <person name="Piceno Y.M."/>
            <person name="Andersen G.L."/>
            <person name="Banfield J.F."/>
        </authorList>
    </citation>
    <scope>NUCLEOTIDE SEQUENCE [LARGE SCALE GENOMIC DNA]</scope>
    <source>
        <strain evidence="1">57_489</strain>
    </source>
</reference>
<sequence>MKMISALVLTALLLTASASSGTPNAREVVQATDILSKIERGEAISVDNLIVEGDLNLSEIGLESVSDLRPGLGAGLGPRSAMGEEPEIKHPALAGGVKLIVSPISITNSVIRGNVHFDKITFAGPVSFAGTDITGNASFAEARFANHAAFLYTQFGGDANFKAAQFDGGVYFSGDQFTSEAFFGGAEFRDDADFGGSEFGGYAYFGRARFSGRSHLGEARFFEIANFYSARLDPRG</sequence>
<dbReference type="Pfam" id="PF13576">
    <property type="entry name" value="Pentapeptide_3"/>
    <property type="match status" value="2"/>
</dbReference>
<accession>A0A101FUD0</accession>
<dbReference type="Proteomes" id="UP000057043">
    <property type="component" value="Unassembled WGS sequence"/>
</dbReference>